<gene>
    <name evidence="2" type="ORF">BD311DRAFT_807054</name>
</gene>
<accession>A0A4Q9MKV4</accession>
<protein>
    <recommendedName>
        <fullName evidence="3">F-box domain-containing protein</fullName>
    </recommendedName>
</protein>
<sequence>MNLTRLSSLASLAIQSVSVSALYSLTTEFYSNELDILMRVAISFPNLRKLKLNEIRRSTRLGNEPGMIDWNGTVPCFDSPSSRNCCYERPAKSTQVGVPSRT</sequence>
<organism evidence="2">
    <name type="scientific">Dichomitus squalens</name>
    <dbReference type="NCBI Taxonomy" id="114155"/>
    <lineage>
        <taxon>Eukaryota</taxon>
        <taxon>Fungi</taxon>
        <taxon>Dikarya</taxon>
        <taxon>Basidiomycota</taxon>
        <taxon>Agaricomycotina</taxon>
        <taxon>Agaricomycetes</taxon>
        <taxon>Polyporales</taxon>
        <taxon>Polyporaceae</taxon>
        <taxon>Dichomitus</taxon>
    </lineage>
</organism>
<dbReference type="AlphaFoldDB" id="A0A4Q9MKV4"/>
<name>A0A4Q9MKV4_9APHY</name>
<feature type="signal peptide" evidence="1">
    <location>
        <begin position="1"/>
        <end position="21"/>
    </location>
</feature>
<feature type="chain" id="PRO_5020891362" description="F-box domain-containing protein" evidence="1">
    <location>
        <begin position="22"/>
        <end position="102"/>
    </location>
</feature>
<proteinExistence type="predicted"/>
<reference evidence="2" key="1">
    <citation type="submission" date="2019-01" db="EMBL/GenBank/DDBJ databases">
        <title>Draft genome sequences of three monokaryotic isolates of the white-rot basidiomycete fungus Dichomitus squalens.</title>
        <authorList>
            <consortium name="DOE Joint Genome Institute"/>
            <person name="Lopez S.C."/>
            <person name="Andreopoulos B."/>
            <person name="Pangilinan J."/>
            <person name="Lipzen A."/>
            <person name="Riley R."/>
            <person name="Ahrendt S."/>
            <person name="Ng V."/>
            <person name="Barry K."/>
            <person name="Daum C."/>
            <person name="Grigoriev I.V."/>
            <person name="Hilden K.S."/>
            <person name="Makela M.R."/>
            <person name="de Vries R.P."/>
        </authorList>
    </citation>
    <scope>NUCLEOTIDE SEQUENCE [LARGE SCALE GENOMIC DNA]</scope>
    <source>
        <strain evidence="2">OM18370.1</strain>
    </source>
</reference>
<evidence type="ECO:0000256" key="1">
    <source>
        <dbReference type="SAM" id="SignalP"/>
    </source>
</evidence>
<keyword evidence="1" id="KW-0732">Signal</keyword>
<dbReference type="Proteomes" id="UP000292957">
    <property type="component" value="Unassembled WGS sequence"/>
</dbReference>
<dbReference type="EMBL" id="ML143423">
    <property type="protein sequence ID" value="TBU28224.1"/>
    <property type="molecule type" value="Genomic_DNA"/>
</dbReference>
<evidence type="ECO:0000313" key="2">
    <source>
        <dbReference type="EMBL" id="TBU28224.1"/>
    </source>
</evidence>
<dbReference type="OrthoDB" id="2795237at2759"/>
<evidence type="ECO:0008006" key="3">
    <source>
        <dbReference type="Google" id="ProtNLM"/>
    </source>
</evidence>